<dbReference type="EMBL" id="JBHTMM010000033">
    <property type="protein sequence ID" value="MFD1309074.1"/>
    <property type="molecule type" value="Genomic_DNA"/>
</dbReference>
<dbReference type="Proteomes" id="UP001597058">
    <property type="component" value="Unassembled WGS sequence"/>
</dbReference>
<evidence type="ECO:0000313" key="2">
    <source>
        <dbReference type="Proteomes" id="UP001597058"/>
    </source>
</evidence>
<keyword evidence="2" id="KW-1185">Reference proteome</keyword>
<comment type="caution">
    <text evidence="1">The sequence shown here is derived from an EMBL/GenBank/DDBJ whole genome shotgun (WGS) entry which is preliminary data.</text>
</comment>
<protein>
    <submittedName>
        <fullName evidence="1">DUF6233 domain-containing protein</fullName>
    </submittedName>
</protein>
<sequence>MAEEDPEPRVLVVLPDGQVLNGILRGRRRDPDGVWWYQTTVDIRATSVQPVPGQDYGSVPTVVQDTYPWQFEAPDTPGETTGILHRGDCTVATGRLTPMSDPVQARAFLREGWATACETCGPDPQ</sequence>
<name>A0ABW3XHI8_9ACTN</name>
<dbReference type="RefSeq" id="WP_381328759.1">
    <property type="nucleotide sequence ID" value="NZ_JBHTMM010000033.1"/>
</dbReference>
<proteinExistence type="predicted"/>
<accession>A0ABW3XHI8</accession>
<reference evidence="2" key="1">
    <citation type="journal article" date="2019" name="Int. J. Syst. Evol. Microbiol.">
        <title>The Global Catalogue of Microorganisms (GCM) 10K type strain sequencing project: providing services to taxonomists for standard genome sequencing and annotation.</title>
        <authorList>
            <consortium name="The Broad Institute Genomics Platform"/>
            <consortium name="The Broad Institute Genome Sequencing Center for Infectious Disease"/>
            <person name="Wu L."/>
            <person name="Ma J."/>
        </authorList>
    </citation>
    <scope>NUCLEOTIDE SEQUENCE [LARGE SCALE GENOMIC DNA]</scope>
    <source>
        <strain evidence="2">CGMCC 4.7020</strain>
    </source>
</reference>
<dbReference type="InterPro" id="IPR046200">
    <property type="entry name" value="DUF6233"/>
</dbReference>
<evidence type="ECO:0000313" key="1">
    <source>
        <dbReference type="EMBL" id="MFD1309074.1"/>
    </source>
</evidence>
<gene>
    <name evidence="1" type="ORF">ACFQ5X_24855</name>
</gene>
<dbReference type="Pfam" id="PF19746">
    <property type="entry name" value="DUF6233"/>
    <property type="match status" value="1"/>
</dbReference>
<organism evidence="1 2">
    <name type="scientific">Streptomyces kaempferi</name>
    <dbReference type="NCBI Taxonomy" id="333725"/>
    <lineage>
        <taxon>Bacteria</taxon>
        <taxon>Bacillati</taxon>
        <taxon>Actinomycetota</taxon>
        <taxon>Actinomycetes</taxon>
        <taxon>Kitasatosporales</taxon>
        <taxon>Streptomycetaceae</taxon>
        <taxon>Streptomyces</taxon>
    </lineage>
</organism>